<reference evidence="7" key="1">
    <citation type="submission" date="2023-06" db="EMBL/GenBank/DDBJ databases">
        <title>Genomic of Parafulvivirga corallium.</title>
        <authorList>
            <person name="Wang G."/>
        </authorList>
    </citation>
    <scope>NUCLEOTIDE SEQUENCE</scope>
    <source>
        <strain evidence="7">BMA10</strain>
    </source>
</reference>
<dbReference type="InterPro" id="IPR013325">
    <property type="entry name" value="RNA_pol_sigma_r2"/>
</dbReference>
<dbReference type="NCBIfam" id="TIGR02937">
    <property type="entry name" value="sigma70-ECF"/>
    <property type="match status" value="1"/>
</dbReference>
<comment type="similarity">
    <text evidence="1">Belongs to the sigma-70 factor family. ECF subfamily.</text>
</comment>
<dbReference type="Pfam" id="PF04542">
    <property type="entry name" value="Sigma70_r2"/>
    <property type="match status" value="1"/>
</dbReference>
<dbReference type="Pfam" id="PF08281">
    <property type="entry name" value="Sigma70_r4_2"/>
    <property type="match status" value="1"/>
</dbReference>
<dbReference type="InterPro" id="IPR014284">
    <property type="entry name" value="RNA_pol_sigma-70_dom"/>
</dbReference>
<dbReference type="PANTHER" id="PTHR43133:SF46">
    <property type="entry name" value="RNA POLYMERASE SIGMA-70 FACTOR ECF SUBFAMILY"/>
    <property type="match status" value="1"/>
</dbReference>
<dbReference type="EMBL" id="JAUJEA010000008">
    <property type="protein sequence ID" value="MDN5203820.1"/>
    <property type="molecule type" value="Genomic_DNA"/>
</dbReference>
<dbReference type="RefSeq" id="WP_346753843.1">
    <property type="nucleotide sequence ID" value="NZ_JAUJEA010000008.1"/>
</dbReference>
<sequence>MSTLIINKPRELTIEQLLLLCKDGDSRAQKTLYERYADRMFRVAYRYVKNEFDAEDILINGFVKVFQNLCRMEYMGEKSLEAWIKRIVINEALMHLRKNNNFNLVEDTYANTVGEASTIHSELAAEEIYALILQLPIGYRTVFNLYVIEGYSHKEIAEKLNVSENTSKSQLSKGRALLRKILEKNGIHYEI</sequence>
<dbReference type="Gene3D" id="1.10.1740.10">
    <property type="match status" value="1"/>
</dbReference>
<evidence type="ECO:0000259" key="5">
    <source>
        <dbReference type="Pfam" id="PF04542"/>
    </source>
</evidence>
<keyword evidence="3" id="KW-0731">Sigma factor</keyword>
<keyword evidence="8" id="KW-1185">Reference proteome</keyword>
<dbReference type="CDD" id="cd06171">
    <property type="entry name" value="Sigma70_r4"/>
    <property type="match status" value="1"/>
</dbReference>
<name>A0ABT8KWL1_9BACT</name>
<dbReference type="InterPro" id="IPR007627">
    <property type="entry name" value="RNA_pol_sigma70_r2"/>
</dbReference>
<dbReference type="Gene3D" id="1.10.10.10">
    <property type="entry name" value="Winged helix-like DNA-binding domain superfamily/Winged helix DNA-binding domain"/>
    <property type="match status" value="1"/>
</dbReference>
<dbReference type="InterPro" id="IPR013249">
    <property type="entry name" value="RNA_pol_sigma70_r4_t2"/>
</dbReference>
<evidence type="ECO:0000313" key="8">
    <source>
        <dbReference type="Proteomes" id="UP001172082"/>
    </source>
</evidence>
<dbReference type="InterPro" id="IPR039425">
    <property type="entry name" value="RNA_pol_sigma-70-like"/>
</dbReference>
<dbReference type="SUPFAM" id="SSF88946">
    <property type="entry name" value="Sigma2 domain of RNA polymerase sigma factors"/>
    <property type="match status" value="1"/>
</dbReference>
<evidence type="ECO:0000256" key="3">
    <source>
        <dbReference type="ARBA" id="ARBA00023082"/>
    </source>
</evidence>
<evidence type="ECO:0000256" key="4">
    <source>
        <dbReference type="ARBA" id="ARBA00023163"/>
    </source>
</evidence>
<feature type="domain" description="RNA polymerase sigma-70 region 2" evidence="5">
    <location>
        <begin position="32"/>
        <end position="100"/>
    </location>
</feature>
<dbReference type="InterPro" id="IPR013324">
    <property type="entry name" value="RNA_pol_sigma_r3/r4-like"/>
</dbReference>
<comment type="caution">
    <text evidence="7">The sequence shown here is derived from an EMBL/GenBank/DDBJ whole genome shotgun (WGS) entry which is preliminary data.</text>
</comment>
<gene>
    <name evidence="7" type="ORF">QQ008_20685</name>
</gene>
<evidence type="ECO:0000256" key="2">
    <source>
        <dbReference type="ARBA" id="ARBA00023015"/>
    </source>
</evidence>
<evidence type="ECO:0000259" key="6">
    <source>
        <dbReference type="Pfam" id="PF08281"/>
    </source>
</evidence>
<proteinExistence type="inferred from homology"/>
<organism evidence="7 8">
    <name type="scientific">Splendidivirga corallicola</name>
    <dbReference type="NCBI Taxonomy" id="3051826"/>
    <lineage>
        <taxon>Bacteria</taxon>
        <taxon>Pseudomonadati</taxon>
        <taxon>Bacteroidota</taxon>
        <taxon>Cytophagia</taxon>
        <taxon>Cytophagales</taxon>
        <taxon>Splendidivirgaceae</taxon>
        <taxon>Splendidivirga</taxon>
    </lineage>
</organism>
<evidence type="ECO:0000313" key="7">
    <source>
        <dbReference type="EMBL" id="MDN5203820.1"/>
    </source>
</evidence>
<feature type="domain" description="RNA polymerase sigma factor 70 region 4 type 2" evidence="6">
    <location>
        <begin position="126"/>
        <end position="178"/>
    </location>
</feature>
<protein>
    <submittedName>
        <fullName evidence="7">Sigma-70 family RNA polymerase sigma factor</fullName>
    </submittedName>
</protein>
<dbReference type="InterPro" id="IPR036388">
    <property type="entry name" value="WH-like_DNA-bd_sf"/>
</dbReference>
<dbReference type="SUPFAM" id="SSF88659">
    <property type="entry name" value="Sigma3 and sigma4 domains of RNA polymerase sigma factors"/>
    <property type="match status" value="1"/>
</dbReference>
<keyword evidence="4" id="KW-0804">Transcription</keyword>
<evidence type="ECO:0000256" key="1">
    <source>
        <dbReference type="ARBA" id="ARBA00010641"/>
    </source>
</evidence>
<accession>A0ABT8KWL1</accession>
<dbReference type="Proteomes" id="UP001172082">
    <property type="component" value="Unassembled WGS sequence"/>
</dbReference>
<keyword evidence="2" id="KW-0805">Transcription regulation</keyword>
<dbReference type="PANTHER" id="PTHR43133">
    <property type="entry name" value="RNA POLYMERASE ECF-TYPE SIGMA FACTO"/>
    <property type="match status" value="1"/>
</dbReference>